<evidence type="ECO:0000256" key="6">
    <source>
        <dbReference type="ARBA" id="ARBA00023136"/>
    </source>
</evidence>
<keyword evidence="5 9" id="KW-0732">Signal</keyword>
<comment type="similarity">
    <text evidence="2">Belongs to the CsgG family.</text>
</comment>
<evidence type="ECO:0000256" key="3">
    <source>
        <dbReference type="ARBA" id="ARBA00014028"/>
    </source>
</evidence>
<evidence type="ECO:0000256" key="1">
    <source>
        <dbReference type="ARBA" id="ARBA00003989"/>
    </source>
</evidence>
<evidence type="ECO:0000256" key="5">
    <source>
        <dbReference type="ARBA" id="ARBA00022729"/>
    </source>
</evidence>
<evidence type="ECO:0000256" key="9">
    <source>
        <dbReference type="SAM" id="SignalP"/>
    </source>
</evidence>
<reference evidence="11 12" key="1">
    <citation type="submission" date="2016-10" db="EMBL/GenBank/DDBJ databases">
        <authorList>
            <person name="de Groot N.N."/>
        </authorList>
    </citation>
    <scope>NUCLEOTIDE SEQUENCE [LARGE SCALE GENOMIC DNA]</scope>
    <source>
        <strain evidence="11 12">DSM 6059</strain>
    </source>
</reference>
<evidence type="ECO:0000259" key="10">
    <source>
        <dbReference type="Pfam" id="PF01471"/>
    </source>
</evidence>
<dbReference type="EMBL" id="FOLO01000084">
    <property type="protein sequence ID" value="SFD67468.1"/>
    <property type="molecule type" value="Genomic_DNA"/>
</dbReference>
<dbReference type="Pfam" id="PF01471">
    <property type="entry name" value="PG_binding_1"/>
    <property type="match status" value="1"/>
</dbReference>
<dbReference type="GO" id="GO:0030288">
    <property type="term" value="C:outer membrane-bounded periplasmic space"/>
    <property type="evidence" value="ECO:0007669"/>
    <property type="project" value="InterPro"/>
</dbReference>
<dbReference type="InterPro" id="IPR002477">
    <property type="entry name" value="Peptidoglycan-bd-like"/>
</dbReference>
<keyword evidence="12" id="KW-1185">Reference proteome</keyword>
<dbReference type="OrthoDB" id="6315002at2"/>
<evidence type="ECO:0000313" key="12">
    <source>
        <dbReference type="Proteomes" id="UP000198862"/>
    </source>
</evidence>
<dbReference type="InterPro" id="IPR036366">
    <property type="entry name" value="PGBDSf"/>
</dbReference>
<dbReference type="RefSeq" id="WP_091991564.1">
    <property type="nucleotide sequence ID" value="NZ_FOLO01000084.1"/>
</dbReference>
<gene>
    <name evidence="11" type="ORF">SAMN02745724_05160</name>
</gene>
<dbReference type="PROSITE" id="PS51257">
    <property type="entry name" value="PROKAR_LIPOPROTEIN"/>
    <property type="match status" value="1"/>
</dbReference>
<name>A0A1I1UCY6_9GAMM</name>
<dbReference type="Gene3D" id="1.10.101.10">
    <property type="entry name" value="PGBD-like superfamily/PGBD"/>
    <property type="match status" value="1"/>
</dbReference>
<dbReference type="InterPro" id="IPR036365">
    <property type="entry name" value="PGBD-like_sf"/>
</dbReference>
<dbReference type="Pfam" id="PF03783">
    <property type="entry name" value="CsgG"/>
    <property type="match status" value="1"/>
</dbReference>
<accession>A0A1I1UCY6</accession>
<dbReference type="STRING" id="1123010.SAMN02745724_05160"/>
<evidence type="ECO:0000256" key="2">
    <source>
        <dbReference type="ARBA" id="ARBA00008899"/>
    </source>
</evidence>
<evidence type="ECO:0000256" key="4">
    <source>
        <dbReference type="ARBA" id="ARBA00022475"/>
    </source>
</evidence>
<keyword evidence="7" id="KW-0564">Palmitate</keyword>
<feature type="chain" id="PRO_5011738727" description="Curli production assembly/transport component CsgG" evidence="9">
    <location>
        <begin position="21"/>
        <end position="382"/>
    </location>
</feature>
<keyword evidence="8" id="KW-0449">Lipoprotein</keyword>
<evidence type="ECO:0000313" key="11">
    <source>
        <dbReference type="EMBL" id="SFD67468.1"/>
    </source>
</evidence>
<dbReference type="Gene3D" id="3.40.50.10610">
    <property type="entry name" value="ABC-type transport auxiliary lipoprotein component"/>
    <property type="match status" value="1"/>
</dbReference>
<evidence type="ECO:0000256" key="8">
    <source>
        <dbReference type="ARBA" id="ARBA00023288"/>
    </source>
</evidence>
<protein>
    <recommendedName>
        <fullName evidence="3">Curli production assembly/transport component CsgG</fullName>
    </recommendedName>
</protein>
<dbReference type="SUPFAM" id="SSF47090">
    <property type="entry name" value="PGBD-like"/>
    <property type="match status" value="1"/>
</dbReference>
<dbReference type="PANTHER" id="PTHR41164">
    <property type="entry name" value="CURLI PRODUCTION ASSEMBLY/TRANSPORT COMPONENT CSGG"/>
    <property type="match status" value="1"/>
</dbReference>
<keyword evidence="6" id="KW-0472">Membrane</keyword>
<evidence type="ECO:0000256" key="7">
    <source>
        <dbReference type="ARBA" id="ARBA00023139"/>
    </source>
</evidence>
<feature type="signal peptide" evidence="9">
    <location>
        <begin position="1"/>
        <end position="20"/>
    </location>
</feature>
<proteinExistence type="inferred from homology"/>
<sequence length="382" mass="41102">MLVNTLKLLISAFVVTSLFACQSTSTKVTSNKEAENINEVAKQSYNGPKARIAVARFTDKSHDAKWWRKEIGEGMADQLTTALVGTNRFIVLERQALDAVLSEQDLAVSGRVNATSGAAYGEIEGAEMVVVAAVTEFDDDNSGASVGGSGFLGDVFSSVSAGFSGSHIAIDLRLIDTRTSRILAATSVEGGSKDFDFSSAATNFGGALVGGNISGWANTPKEQALREVIIKAVAYLESKVPATYYRYNTDNTLAAGHSAPPALKPKGNTQIRTKESTKTIAGVKVPDHRMPLYEKMDLAMSRMNLVCLGYLKSKPHYEDFEAEDVIYDQDTVIALREYQQENKLSISGLADATTKKALDDSQCIAKTNRSGLESLGNLFKIN</sequence>
<dbReference type="Proteomes" id="UP000198862">
    <property type="component" value="Unassembled WGS sequence"/>
</dbReference>
<keyword evidence="4" id="KW-1003">Cell membrane</keyword>
<comment type="function">
    <text evidence="1">May be involved in the biogenesis of curli organelles.</text>
</comment>
<dbReference type="AlphaFoldDB" id="A0A1I1UCY6"/>
<organism evidence="11 12">
    <name type="scientific">Pseudoalteromonas denitrificans DSM 6059</name>
    <dbReference type="NCBI Taxonomy" id="1123010"/>
    <lineage>
        <taxon>Bacteria</taxon>
        <taxon>Pseudomonadati</taxon>
        <taxon>Pseudomonadota</taxon>
        <taxon>Gammaproteobacteria</taxon>
        <taxon>Alteromonadales</taxon>
        <taxon>Pseudoalteromonadaceae</taxon>
        <taxon>Pseudoalteromonas</taxon>
    </lineage>
</organism>
<feature type="domain" description="Peptidoglycan binding-like" evidence="10">
    <location>
        <begin position="305"/>
        <end position="358"/>
    </location>
</feature>
<dbReference type="PANTHER" id="PTHR41164:SF1">
    <property type="entry name" value="CURLI PRODUCTION ASSEMBLY_TRANSPORT COMPONENT CSGG"/>
    <property type="match status" value="1"/>
</dbReference>
<dbReference type="InterPro" id="IPR005534">
    <property type="entry name" value="Curli_assmbl/transp-comp_CsgG"/>
</dbReference>